<dbReference type="SMART" id="SM00698">
    <property type="entry name" value="MORN"/>
    <property type="match status" value="17"/>
</dbReference>
<gene>
    <name evidence="4" type="ORF">B5M09_006950</name>
</gene>
<dbReference type="PROSITE" id="PS01159">
    <property type="entry name" value="WW_DOMAIN_1"/>
    <property type="match status" value="1"/>
</dbReference>
<evidence type="ECO:0000259" key="3">
    <source>
        <dbReference type="PROSITE" id="PS50020"/>
    </source>
</evidence>
<dbReference type="Proteomes" id="UP000284702">
    <property type="component" value="Unassembled WGS sequence"/>
</dbReference>
<dbReference type="AlphaFoldDB" id="A0A425DIM8"/>
<dbReference type="Gene3D" id="2.20.110.10">
    <property type="entry name" value="Histone H3 K4-specific methyltransferase SET7/9 N-terminal domain"/>
    <property type="match status" value="8"/>
</dbReference>
<reference evidence="4" key="1">
    <citation type="submission" date="2018-07" db="EMBL/GenBank/DDBJ databases">
        <title>Annotation of Aphanomyces astaci genome assembly.</title>
        <authorList>
            <person name="Studholme D.J."/>
        </authorList>
    </citation>
    <scope>NUCLEOTIDE SEQUENCE [LARGE SCALE GENOMIC DNA]</scope>
    <source>
        <strain evidence="4">Pc</strain>
    </source>
</reference>
<feature type="domain" description="WW" evidence="3">
    <location>
        <begin position="144"/>
        <end position="172"/>
    </location>
</feature>
<evidence type="ECO:0000313" key="4">
    <source>
        <dbReference type="EMBL" id="RQM29132.1"/>
    </source>
</evidence>
<feature type="region of interest" description="Disordered" evidence="2">
    <location>
        <begin position="252"/>
        <end position="311"/>
    </location>
</feature>
<protein>
    <recommendedName>
        <fullName evidence="3">WW domain-containing protein</fullName>
    </recommendedName>
</protein>
<sequence length="823" mass="94066">MHVAIRQAEACNTLRRIYERRVDQLDRTMLVLLRNARVHEETVNNMRNFVATSLQCMYRGWKGREVACLARHRHMSAIQIQRVVRGNQYESIDMDEGGTKRRVVSRGRKRALRERRRQNMVLQSPWAMRQLLSRSLLIRTVGKWQEFLDPWTNEFYYFEMYTQDSQWHPPDEYTAFLACDWLECRFKANTMNEIHEHKRTQHTWYCEVCQGRNVGYTFPTCPTCTVVMNTPTIVPSQEWPLAIPKRQSVPHLFPPTATPQFSDKDPAPTTTKPPSRVGNVLSVGKQDGGSDGETGGDDPNSKASIVEARPRPCDMDGLDHVNWISAFKGMEEAFAKARFPSGSLYVGNFIHGTTFHGWGEYYYANGDRYRGQWHLGLRQVQSSQSMDSIEMNDRLFDEQGIGLWNSVCGKRYQGQWDQGRRHGIGLLQFPNGEVYQGEWCDGKIHGRGDLQSTSYECCGRGIFISAMGEKYIGDWKHNLKHGRGKYIFQNGDIFDGNFVSNHATGLGVYRFATTGDVYTGPWERDRFHGRGATYVWASGSMYEGEFVDGHIQGQGRLTYHNGNRGRYTGSFVQAQKHGHGVFEWPNGNIYTGQFEWGTVNGVGTMVYSSGHKYDGEWRDERRHGRGTFWYANGDVFAGDWADDEFHGRGIFTWRPGSSMQEQYDGDWTHGIRHGQGRYAYLDGNVYDGAWNQGRRDGHGVYVWVNGEVYDGDFVQEEQHGHGKFTNQVGRPPFDCKLGMIEGDVYEGGWTHNIRTGDGEIRYADGSVFVGTFSNGLRHGQGSMTYPDGNTYRGMWLDDKRQGGGVYTFHATATETLRLKVFGY</sequence>
<evidence type="ECO:0000256" key="2">
    <source>
        <dbReference type="SAM" id="MobiDB-lite"/>
    </source>
</evidence>
<comment type="caution">
    <text evidence="4">The sequence shown here is derived from an EMBL/GenBank/DDBJ whole genome shotgun (WGS) entry which is preliminary data.</text>
</comment>
<dbReference type="InterPro" id="IPR001202">
    <property type="entry name" value="WW_dom"/>
</dbReference>
<accession>A0A425DIM8</accession>
<organism evidence="4 5">
    <name type="scientific">Aphanomyces astaci</name>
    <name type="common">Crayfish plague agent</name>
    <dbReference type="NCBI Taxonomy" id="112090"/>
    <lineage>
        <taxon>Eukaryota</taxon>
        <taxon>Sar</taxon>
        <taxon>Stramenopiles</taxon>
        <taxon>Oomycota</taxon>
        <taxon>Saprolegniomycetes</taxon>
        <taxon>Saprolegniales</taxon>
        <taxon>Verrucalvaceae</taxon>
        <taxon>Aphanomyces</taxon>
    </lineage>
</organism>
<dbReference type="PANTHER" id="PTHR23084">
    <property type="entry name" value="PHOSPHATIDYLINOSITOL-4-PHOSPHATE 5-KINASE RELATED"/>
    <property type="match status" value="1"/>
</dbReference>
<dbReference type="VEuPathDB" id="FungiDB:H257_03527"/>
<dbReference type="EMBL" id="MZMZ02001530">
    <property type="protein sequence ID" value="RQM29132.1"/>
    <property type="molecule type" value="Genomic_DNA"/>
</dbReference>
<evidence type="ECO:0000313" key="5">
    <source>
        <dbReference type="Proteomes" id="UP000284702"/>
    </source>
</evidence>
<evidence type="ECO:0000256" key="1">
    <source>
        <dbReference type="ARBA" id="ARBA00022737"/>
    </source>
</evidence>
<dbReference type="SUPFAM" id="SSF82185">
    <property type="entry name" value="Histone H3 K4-specific methyltransferase SET7/9 N-terminal domain"/>
    <property type="match status" value="5"/>
</dbReference>
<name>A0A425DIM8_APHAT</name>
<dbReference type="PROSITE" id="PS50020">
    <property type="entry name" value="WW_DOMAIN_2"/>
    <property type="match status" value="1"/>
</dbReference>
<keyword evidence="1" id="KW-0677">Repeat</keyword>
<proteinExistence type="predicted"/>
<dbReference type="Pfam" id="PF02493">
    <property type="entry name" value="MORN"/>
    <property type="match status" value="17"/>
</dbReference>
<keyword evidence="5" id="KW-1185">Reference proteome</keyword>
<dbReference type="PANTHER" id="PTHR23084:SF263">
    <property type="entry name" value="MORN REPEAT-CONTAINING PROTEIN 1"/>
    <property type="match status" value="1"/>
</dbReference>
<dbReference type="InterPro" id="IPR003409">
    <property type="entry name" value="MORN"/>
</dbReference>